<reference evidence="1" key="1">
    <citation type="submission" date="2019-08" db="EMBL/GenBank/DDBJ databases">
        <title>Genome sequence of Clostridiales bacterium MT110.</title>
        <authorList>
            <person name="Cao J."/>
        </authorList>
    </citation>
    <scope>NUCLEOTIDE SEQUENCE</scope>
    <source>
        <strain evidence="1">MT110</strain>
    </source>
</reference>
<proteinExistence type="predicted"/>
<sequence>MKWRTIAFFFLCVAVGLFIVVQSKITNGLQLYVSAKTITDYQTTIASEIEDTARIEKLVQETEKKLAEYEEVLNDDDKDIKDKLLDELNYYKLIGSKTRVKGEGVVVIVDDGTRDLYEGEDPNSVLVHDMDLLTIINDLNRSGAEVLAVNGQRVTNTTSISCSGYTVRINGQFFARPFEIRAIGDSKRMAAALIGPDGYGTLLQDYGVIFKVTIRDELTIPLYPEDQNYKYTTKVSEGE</sequence>
<dbReference type="Proteomes" id="UP000594014">
    <property type="component" value="Chromosome"/>
</dbReference>
<protein>
    <submittedName>
        <fullName evidence="1">DUF881 domain-containing protein</fullName>
    </submittedName>
</protein>
<accession>A0ACD1AAT9</accession>
<evidence type="ECO:0000313" key="2">
    <source>
        <dbReference type="Proteomes" id="UP000594014"/>
    </source>
</evidence>
<name>A0ACD1AAT9_9FIRM</name>
<dbReference type="EMBL" id="CP042469">
    <property type="protein sequence ID" value="QOX63550.1"/>
    <property type="molecule type" value="Genomic_DNA"/>
</dbReference>
<keyword evidence="2" id="KW-1185">Reference proteome</keyword>
<organism evidence="1 2">
    <name type="scientific">Anoxybacterium hadale</name>
    <dbReference type="NCBI Taxonomy" id="3408580"/>
    <lineage>
        <taxon>Bacteria</taxon>
        <taxon>Bacillati</taxon>
        <taxon>Bacillota</taxon>
        <taxon>Clostridia</taxon>
        <taxon>Peptostreptococcales</taxon>
        <taxon>Anaerovoracaceae</taxon>
        <taxon>Anoxybacterium</taxon>
    </lineage>
</organism>
<evidence type="ECO:0000313" key="1">
    <source>
        <dbReference type="EMBL" id="QOX63550.1"/>
    </source>
</evidence>
<gene>
    <name evidence="1" type="ORF">FRZ06_09395</name>
</gene>